<evidence type="ECO:0000313" key="1">
    <source>
        <dbReference type="EMBL" id="UWX74439.1"/>
    </source>
</evidence>
<proteinExistence type="predicted"/>
<organism evidence="1 2">
    <name type="scientific">Burkholderia gladioli</name>
    <name type="common">Pseudomonas marginata</name>
    <name type="synonym">Phytomonas marginata</name>
    <dbReference type="NCBI Taxonomy" id="28095"/>
    <lineage>
        <taxon>Bacteria</taxon>
        <taxon>Pseudomonadati</taxon>
        <taxon>Pseudomonadota</taxon>
        <taxon>Betaproteobacteria</taxon>
        <taxon>Burkholderiales</taxon>
        <taxon>Burkholderiaceae</taxon>
        <taxon>Burkholderia</taxon>
    </lineage>
</organism>
<dbReference type="RefSeq" id="WP_124083581.1">
    <property type="nucleotide sequence ID" value="NZ_CADEVX010000003.1"/>
</dbReference>
<dbReference type="AlphaFoldDB" id="A0AB38U391"/>
<protein>
    <submittedName>
        <fullName evidence="1">Uncharacterized protein</fullName>
    </submittedName>
</protein>
<name>A0AB38U391_BURGA</name>
<gene>
    <name evidence="1" type="ORF">NYZ96_23225</name>
</gene>
<dbReference type="EMBL" id="CP104215">
    <property type="protein sequence ID" value="UWX74439.1"/>
    <property type="molecule type" value="Genomic_DNA"/>
</dbReference>
<reference evidence="1" key="1">
    <citation type="submission" date="2022-09" db="EMBL/GenBank/DDBJ databases">
        <title>Genomic of Burkholderia gladioli.</title>
        <authorList>
            <person name="Wu H."/>
        </authorList>
    </citation>
    <scope>NUCLEOTIDE SEQUENCE</scope>
    <source>
        <strain evidence="1">ZN-S4</strain>
    </source>
</reference>
<sequence>MSKLTDIFLDCRYLYLRGIGQLDDGTLRLVLLEATEGGAVDSAKLGFDSRPELIDILKGARAIEHLPGCRIFDIRWSSYIAYSVVNESYASGEPETSDGSGKLFREYVRSEYLNYMRKASRACDDHPGPYRHWAAYCLNYVVDVASPSEPEITVEIAAT</sequence>
<accession>A0AB38U391</accession>
<dbReference type="Proteomes" id="UP001059745">
    <property type="component" value="Chromosome 2"/>
</dbReference>
<evidence type="ECO:0000313" key="2">
    <source>
        <dbReference type="Proteomes" id="UP001059745"/>
    </source>
</evidence>